<dbReference type="RefSeq" id="WP_015468504.1">
    <property type="nucleotide sequence ID" value="NC_020812.1"/>
</dbReference>
<accession>M4VLL3</accession>
<gene>
    <name evidence="2" type="ORF">A11S_2195</name>
</gene>
<name>M4VLL3_9BACT</name>
<proteinExistence type="predicted"/>
<protein>
    <submittedName>
        <fullName evidence="2">Uncharacterized protein</fullName>
    </submittedName>
</protein>
<dbReference type="Proteomes" id="UP000011932">
    <property type="component" value="Chromosome"/>
</dbReference>
<sequence>MSTLTPITSPDGHRLLATPETLAALGDLAAHLPDVAGADILILTQNDVRIPAEHQTLSDHFSNHLMYTRGIHAFFQSEGITAPKNPDGQENGDYYLALGNGLAQNSNYSAALFAVEQNGKPLYVITAPQLPVPTDVFYQIGESDNNFVGPRTMDQKSATAFVMAHEAGHIYHTVNTPGGDELERETYADLHGIYGYNLMIERGIDLNPEGPDLAKALRDVGGLNTHAHSKVLNITPTADLHGHDTGLIVAHRGLATGGYAHHTETIDQFFRETNALIGASYKDIYATILNDPTMTTQDRQAYTADQSLLVSTHHPYDPDIKNAVSLLHQERHAPQNPDRALLTENTNVGLGKDIGLNYPEIQYAFARAMYDAGLYDDNSLSKSYAERYMAGFERLNPDLVEPGRDLAAGLSPAMAETWAAQPPSQPPHPPHDMEKPSAAVPASAPIIGVGF</sequence>
<dbReference type="AlphaFoldDB" id="M4VLL3"/>
<dbReference type="STRING" id="349215.A11S_2195"/>
<dbReference type="OrthoDB" id="9801841at2"/>
<evidence type="ECO:0000313" key="3">
    <source>
        <dbReference type="Proteomes" id="UP000011932"/>
    </source>
</evidence>
<reference evidence="2 3" key="1">
    <citation type="journal article" date="2013" name="ISME J.">
        <title>By their genes ye shall know them: genomic signatures of predatory bacteria.</title>
        <authorList>
            <person name="Pasternak Z."/>
            <person name="Pietrokovski S."/>
            <person name="Rotem O."/>
            <person name="Gophna U."/>
            <person name="Lurie-Weinberger M.N."/>
            <person name="Jurkevitch E."/>
        </authorList>
    </citation>
    <scope>NUCLEOTIDE SEQUENCE [LARGE SCALE GENOMIC DNA]</scope>
    <source>
        <strain evidence="2">EPB</strain>
    </source>
</reference>
<dbReference type="EMBL" id="CP003538">
    <property type="protein sequence ID" value="AGH98991.1"/>
    <property type="molecule type" value="Genomic_DNA"/>
</dbReference>
<feature type="region of interest" description="Disordered" evidence="1">
    <location>
        <begin position="417"/>
        <end position="444"/>
    </location>
</feature>
<evidence type="ECO:0000313" key="2">
    <source>
        <dbReference type="EMBL" id="AGH98991.1"/>
    </source>
</evidence>
<organism evidence="2 3">
    <name type="scientific">Micavibrio aeruginosavorus EPB</name>
    <dbReference type="NCBI Taxonomy" id="349215"/>
    <lineage>
        <taxon>Bacteria</taxon>
        <taxon>Pseudomonadati</taxon>
        <taxon>Bdellovibrionota</taxon>
        <taxon>Bdellovibrionia</taxon>
        <taxon>Bdellovibrionales</taxon>
        <taxon>Pseudobdellovibrionaceae</taxon>
        <taxon>Micavibrio</taxon>
    </lineage>
</organism>
<evidence type="ECO:0000256" key="1">
    <source>
        <dbReference type="SAM" id="MobiDB-lite"/>
    </source>
</evidence>
<dbReference type="HOGENOM" id="CLU_606642_0_0_5"/>
<dbReference type="KEGG" id="man:A11S_2195"/>